<dbReference type="AlphaFoldDB" id="A0A1Z3HGF7"/>
<keyword evidence="3" id="KW-1185">Reference proteome</keyword>
<protein>
    <submittedName>
        <fullName evidence="2">YbjN domain-containing protein, putative bacterial sensory transduction regulator</fullName>
    </submittedName>
</protein>
<dbReference type="EMBL" id="CP021983">
    <property type="protein sequence ID" value="ASC69409.1"/>
    <property type="molecule type" value="Genomic_DNA"/>
</dbReference>
<dbReference type="InterPro" id="IPR054343">
    <property type="entry name" value="TY-Chap_M"/>
</dbReference>
<dbReference type="Gene3D" id="3.30.1460.10">
    <property type="match status" value="1"/>
</dbReference>
<dbReference type="RefSeq" id="WP_080814169.1">
    <property type="nucleotide sequence ID" value="NZ_CP021983.2"/>
</dbReference>
<evidence type="ECO:0000259" key="1">
    <source>
        <dbReference type="Pfam" id="PF22551"/>
    </source>
</evidence>
<name>A0A1Z3HGF7_9CYAN</name>
<feature type="domain" description="TY-Chap central" evidence="1">
    <location>
        <begin position="51"/>
        <end position="163"/>
    </location>
</feature>
<organism evidence="2 3">
    <name type="scientific">Halomicronema hongdechloris C2206</name>
    <dbReference type="NCBI Taxonomy" id="1641165"/>
    <lineage>
        <taxon>Bacteria</taxon>
        <taxon>Bacillati</taxon>
        <taxon>Cyanobacteriota</taxon>
        <taxon>Cyanophyceae</taxon>
        <taxon>Nodosilineales</taxon>
        <taxon>Nodosilineaceae</taxon>
        <taxon>Halomicronema</taxon>
    </lineage>
</organism>
<evidence type="ECO:0000313" key="3">
    <source>
        <dbReference type="Proteomes" id="UP000191901"/>
    </source>
</evidence>
<dbReference type="SUPFAM" id="SSF69635">
    <property type="entry name" value="Type III secretory system chaperone-like"/>
    <property type="match status" value="1"/>
</dbReference>
<dbReference type="STRING" id="1641165.XM38_26935"/>
<proteinExistence type="predicted"/>
<dbReference type="KEGG" id="hhg:XM38_003360"/>
<gene>
    <name evidence="2" type="ORF">XM38_003360</name>
</gene>
<dbReference type="CDD" id="cd17036">
    <property type="entry name" value="T3SC_YbjN-like_1"/>
    <property type="match status" value="1"/>
</dbReference>
<evidence type="ECO:0000313" key="2">
    <source>
        <dbReference type="EMBL" id="ASC69409.1"/>
    </source>
</evidence>
<dbReference type="Proteomes" id="UP000191901">
    <property type="component" value="Chromosome"/>
</dbReference>
<accession>A0A1Z3HGF7</accession>
<dbReference type="Pfam" id="PF22551">
    <property type="entry name" value="TY-Chap1"/>
    <property type="match status" value="1"/>
</dbReference>
<sequence length="168" mass="18305">MGIFGDLIEGVGSLLGNKQDNEVSVGSYIQIVEALLKELGVDIKESRLDLESKNDRGWVIQKGSAQIIILIAENDEDDDPTIEVVSPILKLPSQNILPFYRRCLELNRGLIGCAVCVSEDKVLVRAEIPLSGLSLESIALMIFNVAGAADQLDDELAEEFGAKLYDES</sequence>
<dbReference type="OrthoDB" id="424058at2"/>
<reference evidence="2 3" key="1">
    <citation type="journal article" date="2016" name="Biochim. Biophys. Acta">
        <title>Characterization of red-shifted phycobilisomes isolated from the chlorophyll f-containing cyanobacterium Halomicronema hongdechloris.</title>
        <authorList>
            <person name="Li Y."/>
            <person name="Lin Y."/>
            <person name="Garvey C.J."/>
            <person name="Birch D."/>
            <person name="Corkery R.W."/>
            <person name="Loughlin P.C."/>
            <person name="Scheer H."/>
            <person name="Willows R.D."/>
            <person name="Chen M."/>
        </authorList>
    </citation>
    <scope>NUCLEOTIDE SEQUENCE [LARGE SCALE GENOMIC DNA]</scope>
    <source>
        <strain evidence="2 3">C2206</strain>
    </source>
</reference>